<dbReference type="InterPro" id="IPR015201">
    <property type="entry name" value="Antimicrobial_MiAMP1"/>
</dbReference>
<feature type="transmembrane region" description="Helical" evidence="1">
    <location>
        <begin position="21"/>
        <end position="43"/>
    </location>
</feature>
<gene>
    <name evidence="2" type="primary">AMP1_22</name>
    <name evidence="2" type="ORF">g.163699</name>
</gene>
<evidence type="ECO:0000256" key="1">
    <source>
        <dbReference type="SAM" id="Phobius"/>
    </source>
</evidence>
<reference evidence="2" key="1">
    <citation type="submission" date="2015-07" db="EMBL/GenBank/DDBJ databases">
        <title>Transcriptome Assembly of Anthurium amnicola.</title>
        <authorList>
            <person name="Suzuki J."/>
        </authorList>
    </citation>
    <scope>NUCLEOTIDE SEQUENCE</scope>
</reference>
<dbReference type="GO" id="GO:0006952">
    <property type="term" value="P:defense response"/>
    <property type="evidence" value="ECO:0007669"/>
    <property type="project" value="InterPro"/>
</dbReference>
<accession>A0A1D1Z949</accession>
<evidence type="ECO:0000313" key="2">
    <source>
        <dbReference type="EMBL" id="JAT63424.1"/>
    </source>
</evidence>
<feature type="non-terminal residue" evidence="2">
    <location>
        <position position="1"/>
    </location>
</feature>
<dbReference type="InterPro" id="IPR011024">
    <property type="entry name" value="G_crystallin-like"/>
</dbReference>
<protein>
    <submittedName>
        <fullName evidence="2">Antimicrobial peptide 1</fullName>
    </submittedName>
</protein>
<dbReference type="Gene3D" id="2.60.20.30">
    <property type="match status" value="1"/>
</dbReference>
<dbReference type="Pfam" id="PF09117">
    <property type="entry name" value="MiAMP1"/>
    <property type="match status" value="1"/>
</dbReference>
<dbReference type="EMBL" id="GDJX01004512">
    <property type="protein sequence ID" value="JAT63424.1"/>
    <property type="molecule type" value="Transcribed_RNA"/>
</dbReference>
<dbReference type="AlphaFoldDB" id="A0A1D1Z949"/>
<dbReference type="GO" id="GO:0045926">
    <property type="term" value="P:negative regulation of growth"/>
    <property type="evidence" value="ECO:0007669"/>
    <property type="project" value="InterPro"/>
</dbReference>
<sequence length="124" mass="13083">LSHRARNPSCCLNLMANASRIGALLVWLAALLAVVGASTLVVFEGPGCTGNIQTISCGQCTTIEYQGGYTFVYTGGIASLYTSSDCSGYSSIVVDDDVWQCSVFTYKSAYISCGASTWDITAHN</sequence>
<keyword evidence="1" id="KW-0472">Membrane</keyword>
<organism evidence="2">
    <name type="scientific">Anthurium amnicola</name>
    <dbReference type="NCBI Taxonomy" id="1678845"/>
    <lineage>
        <taxon>Eukaryota</taxon>
        <taxon>Viridiplantae</taxon>
        <taxon>Streptophyta</taxon>
        <taxon>Embryophyta</taxon>
        <taxon>Tracheophyta</taxon>
        <taxon>Spermatophyta</taxon>
        <taxon>Magnoliopsida</taxon>
        <taxon>Liliopsida</taxon>
        <taxon>Araceae</taxon>
        <taxon>Pothoideae</taxon>
        <taxon>Potheae</taxon>
        <taxon>Anthurium</taxon>
    </lineage>
</organism>
<keyword evidence="1" id="KW-0812">Transmembrane</keyword>
<name>A0A1D1Z949_9ARAE</name>
<keyword evidence="1" id="KW-1133">Transmembrane helix</keyword>
<dbReference type="SUPFAM" id="SSF49695">
    <property type="entry name" value="gamma-Crystallin-like"/>
    <property type="match status" value="1"/>
</dbReference>
<proteinExistence type="predicted"/>
<dbReference type="InterPro" id="IPR015791">
    <property type="entry name" value="Antimic/Inh_G_crystallin-like"/>
</dbReference>